<dbReference type="STRING" id="1317125.SAMN05444128_0344"/>
<proteinExistence type="predicted"/>
<dbReference type="InterPro" id="IPR029044">
    <property type="entry name" value="Nucleotide-diphossugar_trans"/>
</dbReference>
<name>A0A1R3WIN5_9BACT</name>
<dbReference type="Gene3D" id="3.90.550.10">
    <property type="entry name" value="Spore Coat Polysaccharide Biosynthesis Protein SpsA, Chain A"/>
    <property type="match status" value="1"/>
</dbReference>
<accession>A0A1R3WIN5</accession>
<dbReference type="SUPFAM" id="SSF53448">
    <property type="entry name" value="Nucleotide-diphospho-sugar transferases"/>
    <property type="match status" value="1"/>
</dbReference>
<keyword evidence="2" id="KW-1185">Reference proteome</keyword>
<dbReference type="EMBL" id="FTPP01000001">
    <property type="protein sequence ID" value="SIT76473.1"/>
    <property type="molecule type" value="Genomic_DNA"/>
</dbReference>
<dbReference type="AlphaFoldDB" id="A0A1R3WIN5"/>
<evidence type="ECO:0000313" key="2">
    <source>
        <dbReference type="Proteomes" id="UP000187181"/>
    </source>
</evidence>
<gene>
    <name evidence="1" type="ORF">SAMN05444128_0344</name>
</gene>
<organism evidence="1 2">
    <name type="scientific">Pontibacter indicus</name>
    <dbReference type="NCBI Taxonomy" id="1317125"/>
    <lineage>
        <taxon>Bacteria</taxon>
        <taxon>Pseudomonadati</taxon>
        <taxon>Bacteroidota</taxon>
        <taxon>Cytophagia</taxon>
        <taxon>Cytophagales</taxon>
        <taxon>Hymenobacteraceae</taxon>
        <taxon>Pontibacter</taxon>
    </lineage>
</organism>
<evidence type="ECO:0008006" key="3">
    <source>
        <dbReference type="Google" id="ProtNLM"/>
    </source>
</evidence>
<reference evidence="2" key="1">
    <citation type="submission" date="2017-01" db="EMBL/GenBank/DDBJ databases">
        <authorList>
            <person name="Varghese N."/>
            <person name="Submissions S."/>
        </authorList>
    </citation>
    <scope>NUCLEOTIDE SEQUENCE [LARGE SCALE GENOMIC DNA]</scope>
    <source>
        <strain evidence="2">LP100</strain>
    </source>
</reference>
<dbReference type="Proteomes" id="UP000187181">
    <property type="component" value="Unassembled WGS sequence"/>
</dbReference>
<protein>
    <recommendedName>
        <fullName evidence="3">Nucleotide-diphospho-sugar transferase</fullName>
    </recommendedName>
</protein>
<evidence type="ECO:0000313" key="1">
    <source>
        <dbReference type="EMBL" id="SIT76473.1"/>
    </source>
</evidence>
<sequence>MNTGELLKTAILFIVFNRQETTRKVFEAIRQIRPSRLYIASDGPRETVEGEMEKVQAVRAYIKEHVDWDCEVKTRFQDKNLGCGRAVSGAISWFFEHEESGIILEDDCLPSQSFFRYAEKALAKYKDQENIYGITGDYRAPVNPAIANKTSLISFPLIWGWASWRRVWEKYDREMKNWSGSIDDIPALKDAPEDTKRYFQRAFHKTAIGEINTWDYQLSYQMLMNNAKFISPNTNLVSNIGFGEDSTHLVTFDPTYSALPAHEVEVDLDGLVDNGYDQWLCAHAFNRKSITTRAYNKLYRLVLRK</sequence>